<dbReference type="Proteomes" id="UP000602647">
    <property type="component" value="Unassembled WGS sequence"/>
</dbReference>
<evidence type="ECO:0000259" key="1">
    <source>
        <dbReference type="PROSITE" id="PS50943"/>
    </source>
</evidence>
<evidence type="ECO:0000313" key="2">
    <source>
        <dbReference type="EMBL" id="MBC6678759.1"/>
    </source>
</evidence>
<accession>A0A923NHY2</accession>
<dbReference type="SUPFAM" id="SSF47413">
    <property type="entry name" value="lambda repressor-like DNA-binding domains"/>
    <property type="match status" value="1"/>
</dbReference>
<reference evidence="2" key="1">
    <citation type="submission" date="2020-08" db="EMBL/GenBank/DDBJ databases">
        <title>Genome public.</title>
        <authorList>
            <person name="Liu C."/>
            <person name="Sun Q."/>
        </authorList>
    </citation>
    <scope>NUCLEOTIDE SEQUENCE</scope>
    <source>
        <strain evidence="2">BX12</strain>
    </source>
</reference>
<dbReference type="SMART" id="SM00530">
    <property type="entry name" value="HTH_XRE"/>
    <property type="match status" value="1"/>
</dbReference>
<feature type="domain" description="HTH cro/C1-type" evidence="1">
    <location>
        <begin position="19"/>
        <end position="59"/>
    </location>
</feature>
<name>A0A923NHY2_9FIRM</name>
<dbReference type="Pfam" id="PF12844">
    <property type="entry name" value="HTH_19"/>
    <property type="match status" value="1"/>
</dbReference>
<dbReference type="InterPro" id="IPR010982">
    <property type="entry name" value="Lambda_DNA-bd_dom_sf"/>
</dbReference>
<sequence length="62" mass="7359">MYEKFEELLEERQTTAYRVSRDTGIASSTFSDWKSGRSKPKTEKLKRIADYFGVPIEYFLEE</sequence>
<dbReference type="AlphaFoldDB" id="A0A923NHY2"/>
<dbReference type="RefSeq" id="WP_187301941.1">
    <property type="nucleotide sequence ID" value="NZ_JACRYT010000002.1"/>
</dbReference>
<dbReference type="EMBL" id="JACRYT010000002">
    <property type="protein sequence ID" value="MBC6678759.1"/>
    <property type="molecule type" value="Genomic_DNA"/>
</dbReference>
<organism evidence="2 3">
    <name type="scientific">Zhenpiania hominis</name>
    <dbReference type="NCBI Taxonomy" id="2763644"/>
    <lineage>
        <taxon>Bacteria</taxon>
        <taxon>Bacillati</taxon>
        <taxon>Bacillota</taxon>
        <taxon>Clostridia</taxon>
        <taxon>Peptostreptococcales</taxon>
        <taxon>Anaerovoracaceae</taxon>
        <taxon>Zhenpiania</taxon>
    </lineage>
</organism>
<dbReference type="PROSITE" id="PS50943">
    <property type="entry name" value="HTH_CROC1"/>
    <property type="match status" value="1"/>
</dbReference>
<proteinExistence type="predicted"/>
<evidence type="ECO:0000313" key="3">
    <source>
        <dbReference type="Proteomes" id="UP000602647"/>
    </source>
</evidence>
<dbReference type="CDD" id="cd00093">
    <property type="entry name" value="HTH_XRE"/>
    <property type="match status" value="1"/>
</dbReference>
<comment type="caution">
    <text evidence="2">The sequence shown here is derived from an EMBL/GenBank/DDBJ whole genome shotgun (WGS) entry which is preliminary data.</text>
</comment>
<dbReference type="GO" id="GO:0003677">
    <property type="term" value="F:DNA binding"/>
    <property type="evidence" value="ECO:0007669"/>
    <property type="project" value="InterPro"/>
</dbReference>
<gene>
    <name evidence="2" type="ORF">H9L42_02825</name>
</gene>
<dbReference type="InterPro" id="IPR001387">
    <property type="entry name" value="Cro/C1-type_HTH"/>
</dbReference>
<protein>
    <submittedName>
        <fullName evidence="2">Helix-turn-helix transcriptional regulator</fullName>
    </submittedName>
</protein>
<keyword evidence="3" id="KW-1185">Reference proteome</keyword>
<dbReference type="Gene3D" id="1.10.260.40">
    <property type="entry name" value="lambda repressor-like DNA-binding domains"/>
    <property type="match status" value="1"/>
</dbReference>